<comment type="similarity">
    <text evidence="1">Belongs to the outer membrane factor (OMF) (TC 1.B.17) family.</text>
</comment>
<organism evidence="2 3">
    <name type="scientific">Rugosibacter aromaticivorans</name>
    <dbReference type="NCBI Taxonomy" id="1565605"/>
    <lineage>
        <taxon>Bacteria</taxon>
        <taxon>Pseudomonadati</taxon>
        <taxon>Pseudomonadota</taxon>
        <taxon>Betaproteobacteria</taxon>
        <taxon>Nitrosomonadales</taxon>
        <taxon>Sterolibacteriaceae</taxon>
        <taxon>Rugosibacter</taxon>
    </lineage>
</organism>
<dbReference type="Proteomes" id="UP000061603">
    <property type="component" value="Chromosome"/>
</dbReference>
<evidence type="ECO:0000313" key="3">
    <source>
        <dbReference type="Proteomes" id="UP000061603"/>
    </source>
</evidence>
<name>A0A0C5JCQ8_9PROT</name>
<dbReference type="AlphaFoldDB" id="A0A0C5JCQ8"/>
<dbReference type="KEGG" id="rbu:PG1C_10180"/>
<dbReference type="HOGENOM" id="CLU_043115_0_0_4"/>
<gene>
    <name evidence="2" type="ORF">PG1C_10180</name>
</gene>
<keyword evidence="3" id="KW-1185">Reference proteome</keyword>
<dbReference type="PATRIC" id="fig|1565605.3.peg.2168"/>
<dbReference type="PANTHER" id="PTHR30203">
    <property type="entry name" value="OUTER MEMBRANE CATION EFFLUX PROTEIN"/>
    <property type="match status" value="1"/>
</dbReference>
<accession>A0A0C5JCQ8</accession>
<dbReference type="EMBL" id="CP010554">
    <property type="protein sequence ID" value="AJP49595.1"/>
    <property type="molecule type" value="Genomic_DNA"/>
</dbReference>
<reference evidence="2 3" key="1">
    <citation type="journal article" date="2015" name="Genome Announc.">
        <title>Complete Genome Sequence of a Novel Bacterium within the Family Rhodocyclaceae That Degrades Polycyclic Aromatic Hydrocarbons.</title>
        <authorList>
            <person name="Singleton D.R."/>
            <person name="Dickey A.N."/>
            <person name="Scholl E.H."/>
            <person name="Wright F.A."/>
            <person name="Aitken M.D."/>
        </authorList>
    </citation>
    <scope>NUCLEOTIDE SEQUENCE [LARGE SCALE GENOMIC DNA]</scope>
    <source>
        <strain evidence="3">PG1-Ca6</strain>
    </source>
</reference>
<dbReference type="Pfam" id="PF02321">
    <property type="entry name" value="OEP"/>
    <property type="match status" value="1"/>
</dbReference>
<evidence type="ECO:0000313" key="2">
    <source>
        <dbReference type="EMBL" id="AJP49595.1"/>
    </source>
</evidence>
<dbReference type="Gene3D" id="1.20.1600.10">
    <property type="entry name" value="Outer membrane efflux proteins (OEP)"/>
    <property type="match status" value="1"/>
</dbReference>
<dbReference type="InterPro" id="IPR003423">
    <property type="entry name" value="OMP_efflux"/>
</dbReference>
<evidence type="ECO:0000256" key="1">
    <source>
        <dbReference type="ARBA" id="ARBA00007613"/>
    </source>
</evidence>
<sequence length="460" mass="50248">MVSSGSLRKITVFALSTLLLGGCATFSKDGGFDTVMQITQDRTGKAVKTIRSDDDAASVQSSIKSLLARPLDAGDAVQIALLNNRGLQATYAELGIAEADLVQAGRLHNPGFTFGRTRQGDDVLIARTFTLNLINLITAPLAQRIEGRRFEQVKLLVANEALRVATETRRAYFEAIAAEQGIAYAKQVSLAAESGADLAHQMGRTGNWSALEQAREQAFYAEATAGVARATKASVMAREKLTRLMGLWGDDIHFQLPDRLPALPVQPLELDNAEAFALQNRLDIQAGKLETAGLAASLGLTKTTRFVNVLDLGYIRNNQTGIPPERGYELSIEIPLFDWGGARVTKAEAIYMQSVNRLAENAINARSEVRESYLGYRTAYDLARHYRDNIVPLRKKISDENLLRYNGMLIGVFELLADAREQVASVNGYIDALKDYWIAETDLQAALGGKLPNNNSTKGQ</sequence>
<dbReference type="InterPro" id="IPR010131">
    <property type="entry name" value="MdtP/NodT-like"/>
</dbReference>
<dbReference type="GO" id="GO:0015562">
    <property type="term" value="F:efflux transmembrane transporter activity"/>
    <property type="evidence" value="ECO:0007669"/>
    <property type="project" value="InterPro"/>
</dbReference>
<dbReference type="STRING" id="1565605.PG1C_10180"/>
<proteinExistence type="inferred from homology"/>
<dbReference type="PANTHER" id="PTHR30203:SF24">
    <property type="entry name" value="BLR4935 PROTEIN"/>
    <property type="match status" value="1"/>
</dbReference>
<dbReference type="SUPFAM" id="SSF56954">
    <property type="entry name" value="Outer membrane efflux proteins (OEP)"/>
    <property type="match status" value="1"/>
</dbReference>
<protein>
    <submittedName>
        <fullName evidence="2">RND transporter</fullName>
    </submittedName>
</protein>